<proteinExistence type="predicted"/>
<evidence type="ECO:0000313" key="2">
    <source>
        <dbReference type="Proteomes" id="UP001317629"/>
    </source>
</evidence>
<organism evidence="1 2">
    <name type="scientific">Methylocystis iwaonis</name>
    <dbReference type="NCBI Taxonomy" id="2885079"/>
    <lineage>
        <taxon>Bacteria</taxon>
        <taxon>Pseudomonadati</taxon>
        <taxon>Pseudomonadota</taxon>
        <taxon>Alphaproteobacteria</taxon>
        <taxon>Hyphomicrobiales</taxon>
        <taxon>Methylocystaceae</taxon>
        <taxon>Methylocystis</taxon>
    </lineage>
</organism>
<dbReference type="EMBL" id="AP027142">
    <property type="protein sequence ID" value="BDV35871.1"/>
    <property type="molecule type" value="Genomic_DNA"/>
</dbReference>
<keyword evidence="2" id="KW-1185">Reference proteome</keyword>
<dbReference type="RefSeq" id="WP_281929377.1">
    <property type="nucleotide sequence ID" value="NZ_AP027142.1"/>
</dbReference>
<sequence>MARAQTAYLNRAEVPARKALQSALNELGFKLTLDDAYAPFETKGYLPCTYDGEDAGFDLRFGAAEAASDKLSAALDGRDVAMKFRWGGDPREQFAAVAVCAALADKFGAIIHEPEQDKLLTLDELHATARKLAASL</sequence>
<name>A0ABN6VJN8_9HYPH</name>
<reference evidence="1 2" key="1">
    <citation type="journal article" date="2023" name="Int. J. Syst. Evol. Microbiol.">
        <title>Methylocystis iwaonis sp. nov., a type II methane-oxidizing bacterium from surface soil of a rice paddy field in Japan, and emended description of the genus Methylocystis (ex Whittenbury et al. 1970) Bowman et al. 1993.</title>
        <authorList>
            <person name="Kaise H."/>
            <person name="Sawadogo J.B."/>
            <person name="Alam M.S."/>
            <person name="Ueno C."/>
            <person name="Dianou D."/>
            <person name="Shinjo R."/>
            <person name="Asakawa S."/>
        </authorList>
    </citation>
    <scope>NUCLEOTIDE SEQUENCE [LARGE SCALE GENOMIC DNA]</scope>
    <source>
        <strain evidence="1 2">SS37A-Re</strain>
    </source>
</reference>
<dbReference type="Proteomes" id="UP001317629">
    <property type="component" value="Chromosome"/>
</dbReference>
<evidence type="ECO:0000313" key="1">
    <source>
        <dbReference type="EMBL" id="BDV35871.1"/>
    </source>
</evidence>
<protein>
    <submittedName>
        <fullName evidence="1">Uncharacterized protein</fullName>
    </submittedName>
</protein>
<gene>
    <name evidence="1" type="ORF">SS37A_34000</name>
</gene>
<accession>A0ABN6VJN8</accession>